<reference evidence="3 5" key="2">
    <citation type="journal article" date="2013" name="Nature">
        <title>Insights into bilaterian evolution from three spiralian genomes.</title>
        <authorList>
            <person name="Simakov O."/>
            <person name="Marletaz F."/>
            <person name="Cho S.J."/>
            <person name="Edsinger-Gonzales E."/>
            <person name="Havlak P."/>
            <person name="Hellsten U."/>
            <person name="Kuo D.H."/>
            <person name="Larsson T."/>
            <person name="Lv J."/>
            <person name="Arendt D."/>
            <person name="Savage R."/>
            <person name="Osoegawa K."/>
            <person name="de Jong P."/>
            <person name="Grimwood J."/>
            <person name="Chapman J.A."/>
            <person name="Shapiro H."/>
            <person name="Aerts A."/>
            <person name="Otillar R.P."/>
            <person name="Terry A.Y."/>
            <person name="Boore J.L."/>
            <person name="Grigoriev I.V."/>
            <person name="Lindberg D.R."/>
            <person name="Seaver E.C."/>
            <person name="Weisblat D.A."/>
            <person name="Putnam N.H."/>
            <person name="Rokhsar D.S."/>
        </authorList>
    </citation>
    <scope>NUCLEOTIDE SEQUENCE</scope>
    <source>
        <strain evidence="3 5">I ESC-2004</strain>
    </source>
</reference>
<evidence type="ECO:0000313" key="4">
    <source>
        <dbReference type="EnsemblMetazoa" id="CapteP204658"/>
    </source>
</evidence>
<evidence type="ECO:0000313" key="5">
    <source>
        <dbReference type="Proteomes" id="UP000014760"/>
    </source>
</evidence>
<reference evidence="5" key="1">
    <citation type="submission" date="2012-12" db="EMBL/GenBank/DDBJ databases">
        <authorList>
            <person name="Hellsten U."/>
            <person name="Grimwood J."/>
            <person name="Chapman J.A."/>
            <person name="Shapiro H."/>
            <person name="Aerts A."/>
            <person name="Otillar R.P."/>
            <person name="Terry A.Y."/>
            <person name="Boore J.L."/>
            <person name="Simakov O."/>
            <person name="Marletaz F."/>
            <person name="Cho S.-J."/>
            <person name="Edsinger-Gonzales E."/>
            <person name="Havlak P."/>
            <person name="Kuo D.-H."/>
            <person name="Larsson T."/>
            <person name="Lv J."/>
            <person name="Arendt D."/>
            <person name="Savage R."/>
            <person name="Osoegawa K."/>
            <person name="de Jong P."/>
            <person name="Lindberg D.R."/>
            <person name="Seaver E.C."/>
            <person name="Weisblat D.A."/>
            <person name="Putnam N.H."/>
            <person name="Grigoriev I.V."/>
            <person name="Rokhsar D.S."/>
        </authorList>
    </citation>
    <scope>NUCLEOTIDE SEQUENCE</scope>
    <source>
        <strain evidence="5">I ESC-2004</strain>
    </source>
</reference>
<dbReference type="Proteomes" id="UP000014760">
    <property type="component" value="Unassembled WGS sequence"/>
</dbReference>
<accession>R7VCZ4</accession>
<evidence type="ECO:0000313" key="3">
    <source>
        <dbReference type="EMBL" id="ELU16678.1"/>
    </source>
</evidence>
<feature type="chain" id="PRO_5008788909" evidence="2">
    <location>
        <begin position="26"/>
        <end position="114"/>
    </location>
</feature>
<sequence>MAPHAIVFRASTLLILLLVFDRAFTHPANEASRYEDYQLEEELLNHISNIIDESAAQVGKTKLKPKDNSNPLLIGGSNLNNEQNQGNTDDEGLTPERERDSYFVETGNGEEHTR</sequence>
<dbReference type="EMBL" id="AMQN01017325">
    <property type="status" value="NOT_ANNOTATED_CDS"/>
    <property type="molecule type" value="Genomic_DNA"/>
</dbReference>
<dbReference type="EnsemblMetazoa" id="CapteT204658">
    <property type="protein sequence ID" value="CapteP204658"/>
    <property type="gene ID" value="CapteG204658"/>
</dbReference>
<gene>
    <name evidence="3" type="ORF">CAPTEDRAFT_204658</name>
</gene>
<keyword evidence="5" id="KW-1185">Reference proteome</keyword>
<reference evidence="4" key="3">
    <citation type="submission" date="2015-06" db="UniProtKB">
        <authorList>
            <consortium name="EnsemblMetazoa"/>
        </authorList>
    </citation>
    <scope>IDENTIFICATION</scope>
</reference>
<feature type="signal peptide" evidence="2">
    <location>
        <begin position="1"/>
        <end position="25"/>
    </location>
</feature>
<evidence type="ECO:0000256" key="1">
    <source>
        <dbReference type="SAM" id="MobiDB-lite"/>
    </source>
</evidence>
<dbReference type="AlphaFoldDB" id="R7VCZ4"/>
<dbReference type="EMBL" id="KB292992">
    <property type="protein sequence ID" value="ELU16678.1"/>
    <property type="molecule type" value="Genomic_DNA"/>
</dbReference>
<keyword evidence="2" id="KW-0732">Signal</keyword>
<feature type="non-terminal residue" evidence="3">
    <location>
        <position position="114"/>
    </location>
</feature>
<feature type="region of interest" description="Disordered" evidence="1">
    <location>
        <begin position="60"/>
        <end position="114"/>
    </location>
</feature>
<proteinExistence type="predicted"/>
<organism evidence="3">
    <name type="scientific">Capitella teleta</name>
    <name type="common">Polychaete worm</name>
    <dbReference type="NCBI Taxonomy" id="283909"/>
    <lineage>
        <taxon>Eukaryota</taxon>
        <taxon>Metazoa</taxon>
        <taxon>Spiralia</taxon>
        <taxon>Lophotrochozoa</taxon>
        <taxon>Annelida</taxon>
        <taxon>Polychaeta</taxon>
        <taxon>Sedentaria</taxon>
        <taxon>Scolecida</taxon>
        <taxon>Capitellidae</taxon>
        <taxon>Capitella</taxon>
    </lineage>
</organism>
<feature type="compositionally biased region" description="Polar residues" evidence="1">
    <location>
        <begin position="77"/>
        <end position="87"/>
    </location>
</feature>
<dbReference type="HOGENOM" id="CLU_2127196_0_0_1"/>
<name>R7VCZ4_CAPTE</name>
<evidence type="ECO:0000256" key="2">
    <source>
        <dbReference type="SAM" id="SignalP"/>
    </source>
</evidence>
<protein>
    <submittedName>
        <fullName evidence="3 4">Uncharacterized protein</fullName>
    </submittedName>
</protein>